<protein>
    <submittedName>
        <fullName evidence="1">Uncharacterized protein</fullName>
    </submittedName>
</protein>
<organism evidence="1 2">
    <name type="scientific">Bacteroides caccae</name>
    <dbReference type="NCBI Taxonomy" id="47678"/>
    <lineage>
        <taxon>Bacteria</taxon>
        <taxon>Pseudomonadati</taxon>
        <taxon>Bacteroidota</taxon>
        <taxon>Bacteroidia</taxon>
        <taxon>Bacteroidales</taxon>
        <taxon>Bacteroidaceae</taxon>
        <taxon>Bacteroides</taxon>
    </lineage>
</organism>
<reference evidence="1 2" key="1">
    <citation type="submission" date="2015-09" db="EMBL/GenBank/DDBJ databases">
        <authorList>
            <consortium name="Pathogen Informatics"/>
        </authorList>
    </citation>
    <scope>NUCLEOTIDE SEQUENCE [LARGE SCALE GENOMIC DNA]</scope>
    <source>
        <strain evidence="1 2">2789STDY5834946</strain>
    </source>
</reference>
<dbReference type="Proteomes" id="UP000095725">
    <property type="component" value="Unassembled WGS sequence"/>
</dbReference>
<proteinExistence type="predicted"/>
<evidence type="ECO:0000313" key="1">
    <source>
        <dbReference type="EMBL" id="CUP71581.1"/>
    </source>
</evidence>
<accession>A0A174QHY2</accession>
<dbReference type="AlphaFoldDB" id="A0A174QHY2"/>
<gene>
    <name evidence="1" type="ORF">ERS852558_00852</name>
</gene>
<dbReference type="RefSeq" id="WP_055255962.1">
    <property type="nucleotide sequence ID" value="NZ_CZBL01000002.1"/>
</dbReference>
<sequence length="192" mass="22236">MIERLNQLSLYDFIELSCGDCSVLLLPHEEINEMDLKKRASDLIIEYKKITNPSGLKSVLVDREDMIKERSRVLLFKICISLIAIDAYEDVRETLALLSYDTKSMSDEQVKSKVEELLRSALFEQKRSDDMRSDEKKEKATPEQIRSSFDAEIAFLMTFFKMNIDVRNINAAVYANIVHQADVEISMKKKRT</sequence>
<dbReference type="EMBL" id="CZBL01000002">
    <property type="protein sequence ID" value="CUP71581.1"/>
    <property type="molecule type" value="Genomic_DNA"/>
</dbReference>
<name>A0A174QHY2_9BACE</name>
<evidence type="ECO:0000313" key="2">
    <source>
        <dbReference type="Proteomes" id="UP000095725"/>
    </source>
</evidence>